<accession>A0RYL3</accession>
<gene>
    <name evidence="1" type="ordered locus">CENSYa_1820</name>
</gene>
<sequence length="98" mass="10702">MIDLKERVFGGITAQQVFGSEPPPGELEGLFEAELRGLLAGLDSLDGPGLAGLKERQKGLDGEINGRPGAMALSQEKIRLYLRFSREYISRIEEKLGT</sequence>
<name>A0RYL3_CENSY</name>
<keyword evidence="2" id="KW-1185">Reference proteome</keyword>
<dbReference type="EMBL" id="DP000238">
    <property type="protein sequence ID" value="ABK78430.1"/>
    <property type="molecule type" value="Genomic_DNA"/>
</dbReference>
<protein>
    <submittedName>
        <fullName evidence="1">Uncharacterized protein</fullName>
    </submittedName>
</protein>
<reference evidence="1 2" key="1">
    <citation type="journal article" date="2006" name="Proc. Natl. Acad. Sci. U.S.A.">
        <title>Genomic analysis of the uncultivated marine crenarchaeote Cenarchaeum symbiosum.</title>
        <authorList>
            <person name="Hallam S.J."/>
            <person name="Konstantinidis K.T."/>
            <person name="Putnam N."/>
            <person name="Schleper C."/>
            <person name="Watanabe Y."/>
            <person name="Sugahara J."/>
            <person name="Preston C."/>
            <person name="de la Torre J."/>
            <person name="Richardson P.M."/>
            <person name="DeLong E.F."/>
        </authorList>
    </citation>
    <scope>NUCLEOTIDE SEQUENCE [LARGE SCALE GENOMIC DNA]</scope>
    <source>
        <strain evidence="2">A</strain>
    </source>
</reference>
<dbReference type="KEGG" id="csy:CENSYa_1820"/>
<proteinExistence type="predicted"/>
<organism evidence="1 2">
    <name type="scientific">Cenarchaeum symbiosum (strain A)</name>
    <dbReference type="NCBI Taxonomy" id="414004"/>
    <lineage>
        <taxon>Archaea</taxon>
        <taxon>Nitrososphaerota</taxon>
        <taxon>Candidatus Cenarchaeales</taxon>
        <taxon>Candidatus Cenarchaeaceae</taxon>
        <taxon>Candidatus Cenarchaeum</taxon>
    </lineage>
</organism>
<dbReference type="Proteomes" id="UP000000758">
    <property type="component" value="Chromosome"/>
</dbReference>
<dbReference type="AlphaFoldDB" id="A0RYL3"/>
<dbReference type="STRING" id="414004.CENSYa_1820"/>
<evidence type="ECO:0000313" key="1">
    <source>
        <dbReference type="EMBL" id="ABK78430.1"/>
    </source>
</evidence>
<dbReference type="HOGENOM" id="CLU_181230_0_0_2"/>
<dbReference type="EnsemblBacteria" id="ABK78430">
    <property type="protein sequence ID" value="ABK78430"/>
    <property type="gene ID" value="CENSYa_1820"/>
</dbReference>
<evidence type="ECO:0000313" key="2">
    <source>
        <dbReference type="Proteomes" id="UP000000758"/>
    </source>
</evidence>